<evidence type="ECO:0000256" key="10">
    <source>
        <dbReference type="ARBA" id="ARBA00033093"/>
    </source>
</evidence>
<feature type="domain" description="PurM-like C-terminal" evidence="13">
    <location>
        <begin position="194"/>
        <end position="358"/>
    </location>
</feature>
<evidence type="ECO:0000259" key="13">
    <source>
        <dbReference type="Pfam" id="PF02769"/>
    </source>
</evidence>
<dbReference type="GO" id="GO:0006189">
    <property type="term" value="P:'de novo' IMP biosynthetic process"/>
    <property type="evidence" value="ECO:0007669"/>
    <property type="project" value="UniProtKB-UniPathway"/>
</dbReference>
<organism evidence="14 15">
    <name type="scientific">Candidatus Woesebacteria bacterium GW2011_GWB1_38_8</name>
    <dbReference type="NCBI Taxonomy" id="1618570"/>
    <lineage>
        <taxon>Bacteria</taxon>
        <taxon>Candidatus Woeseibacteriota</taxon>
    </lineage>
</organism>
<dbReference type="Gene3D" id="3.90.650.10">
    <property type="entry name" value="PurM-like C-terminal domain"/>
    <property type="match status" value="1"/>
</dbReference>
<dbReference type="InterPro" id="IPR004733">
    <property type="entry name" value="PurM_cligase"/>
</dbReference>
<name>A0A0G0NDM4_9BACT</name>
<dbReference type="GO" id="GO:0005829">
    <property type="term" value="C:cytosol"/>
    <property type="evidence" value="ECO:0007669"/>
    <property type="project" value="TreeGrafter"/>
</dbReference>
<dbReference type="PANTHER" id="PTHR10520:SF12">
    <property type="entry name" value="TRIFUNCTIONAL PURINE BIOSYNTHETIC PROTEIN ADENOSINE-3"/>
    <property type="match status" value="1"/>
</dbReference>
<dbReference type="SUPFAM" id="SSF56042">
    <property type="entry name" value="PurM C-terminal domain-like"/>
    <property type="match status" value="1"/>
</dbReference>
<dbReference type="Proteomes" id="UP000034081">
    <property type="component" value="Unassembled WGS sequence"/>
</dbReference>
<evidence type="ECO:0000256" key="2">
    <source>
        <dbReference type="ARBA" id="ARBA00010280"/>
    </source>
</evidence>
<keyword evidence="5 14" id="KW-0436">Ligase</keyword>
<sequence>MTEQMTYAGVGVDYDAMDPFKRMAQIAGRETASNVGRFWISGEALQEVEASRGESAYLIETPVGFLAHVEEGLGTKNLVADAMYRLTGQSYYDRIARCTVAMIVNDMVTLGALPISVAMHLAVGDSNWFEDEGRSRDLVEGWKLACQLARCAWGGGETPTLKGIVVPGTVVLSGSAVGLIRPKWRLISSENIQADDAIVLIESSGIHANGLTMARQIADKLPEGYLTRLDDGRTYGEALLDPTHIYVALVEGCVSMGAHIHYAVNITGHGWRKLMRAPQPFTYVIERLPKQHPVFGFIQKHGPVDDREAFGNFNMGAGFALYVPENEADLVCQVATALGMEAIHAGHIEASEEKKVVIEPKSLEYSGATLGVR</sequence>
<evidence type="ECO:0000256" key="7">
    <source>
        <dbReference type="ARBA" id="ARBA00022840"/>
    </source>
</evidence>
<evidence type="ECO:0000256" key="4">
    <source>
        <dbReference type="ARBA" id="ARBA00020367"/>
    </source>
</evidence>
<dbReference type="SUPFAM" id="SSF55326">
    <property type="entry name" value="PurM N-terminal domain-like"/>
    <property type="match status" value="1"/>
</dbReference>
<evidence type="ECO:0000313" key="15">
    <source>
        <dbReference type="Proteomes" id="UP000034081"/>
    </source>
</evidence>
<dbReference type="PATRIC" id="fig|1618570.3.peg.1381"/>
<dbReference type="InterPro" id="IPR016188">
    <property type="entry name" value="PurM-like_N"/>
</dbReference>
<dbReference type="GO" id="GO:0004637">
    <property type="term" value="F:phosphoribosylamine-glycine ligase activity"/>
    <property type="evidence" value="ECO:0007669"/>
    <property type="project" value="TreeGrafter"/>
</dbReference>
<gene>
    <name evidence="14" type="ORF">UT08_C0024G0001</name>
</gene>
<dbReference type="Pfam" id="PF02769">
    <property type="entry name" value="AIRS_C"/>
    <property type="match status" value="1"/>
</dbReference>
<comment type="similarity">
    <text evidence="2">Belongs to the AIR synthase family.</text>
</comment>
<evidence type="ECO:0000256" key="9">
    <source>
        <dbReference type="ARBA" id="ARBA00032931"/>
    </source>
</evidence>
<dbReference type="InterPro" id="IPR010918">
    <property type="entry name" value="PurM-like_C_dom"/>
</dbReference>
<keyword evidence="6" id="KW-0547">Nucleotide-binding</keyword>
<keyword evidence="7" id="KW-0067">ATP-binding</keyword>
<dbReference type="STRING" id="1618570.UT08_C0024G0001"/>
<proteinExistence type="inferred from homology"/>
<reference evidence="14 15" key="1">
    <citation type="journal article" date="2015" name="Nature">
        <title>rRNA introns, odd ribosomes, and small enigmatic genomes across a large radiation of phyla.</title>
        <authorList>
            <person name="Brown C.T."/>
            <person name="Hug L.A."/>
            <person name="Thomas B.C."/>
            <person name="Sharon I."/>
            <person name="Castelle C.J."/>
            <person name="Singh A."/>
            <person name="Wilkins M.J."/>
            <person name="Williams K.H."/>
            <person name="Banfield J.F."/>
        </authorList>
    </citation>
    <scope>NUCLEOTIDE SEQUENCE [LARGE SCALE GENOMIC DNA]</scope>
</reference>
<dbReference type="EMBL" id="LBVL01000024">
    <property type="protein sequence ID" value="KKQ84004.1"/>
    <property type="molecule type" value="Genomic_DNA"/>
</dbReference>
<comment type="caution">
    <text evidence="14">The sequence shown here is derived from an EMBL/GenBank/DDBJ whole genome shotgun (WGS) entry which is preliminary data.</text>
</comment>
<evidence type="ECO:0000313" key="14">
    <source>
        <dbReference type="EMBL" id="KKQ84004.1"/>
    </source>
</evidence>
<evidence type="ECO:0000256" key="6">
    <source>
        <dbReference type="ARBA" id="ARBA00022741"/>
    </source>
</evidence>
<dbReference type="InterPro" id="IPR036676">
    <property type="entry name" value="PurM-like_C_sf"/>
</dbReference>
<dbReference type="UniPathway" id="UPA00074">
    <property type="reaction ID" value="UER00129"/>
</dbReference>
<dbReference type="InterPro" id="IPR036921">
    <property type="entry name" value="PurM-like_N_sf"/>
</dbReference>
<dbReference type="AlphaFoldDB" id="A0A0G0NDM4"/>
<evidence type="ECO:0000256" key="5">
    <source>
        <dbReference type="ARBA" id="ARBA00022598"/>
    </source>
</evidence>
<dbReference type="GO" id="GO:0004641">
    <property type="term" value="F:phosphoribosylformylglycinamidine cyclo-ligase activity"/>
    <property type="evidence" value="ECO:0007669"/>
    <property type="project" value="UniProtKB-EC"/>
</dbReference>
<evidence type="ECO:0000256" key="8">
    <source>
        <dbReference type="ARBA" id="ARBA00031908"/>
    </source>
</evidence>
<evidence type="ECO:0000259" key="12">
    <source>
        <dbReference type="Pfam" id="PF00586"/>
    </source>
</evidence>
<protein>
    <recommendedName>
        <fullName evidence="4">Phosphoribosylformylglycinamidine cyclo-ligase</fullName>
        <ecNumber evidence="3">6.3.3.1</ecNumber>
    </recommendedName>
    <alternativeName>
        <fullName evidence="9">AIR synthase</fullName>
    </alternativeName>
    <alternativeName>
        <fullName evidence="10">AIRS</fullName>
    </alternativeName>
    <alternativeName>
        <fullName evidence="8">Phosphoribosyl-aminoimidazole synthetase</fullName>
    </alternativeName>
</protein>
<feature type="domain" description="PurM-like N-terminal" evidence="12">
    <location>
        <begin position="92"/>
        <end position="179"/>
    </location>
</feature>
<dbReference type="GO" id="GO:0005524">
    <property type="term" value="F:ATP binding"/>
    <property type="evidence" value="ECO:0007669"/>
    <property type="project" value="UniProtKB-KW"/>
</dbReference>
<dbReference type="EC" id="6.3.3.1" evidence="3"/>
<comment type="pathway">
    <text evidence="1">Purine metabolism; IMP biosynthesis via de novo pathway; 5-amino-1-(5-phospho-D-ribosyl)imidazole from N(2)-formyl-N(1)-(5-phospho-D-ribosyl)glycinamide: step 2/2.</text>
</comment>
<evidence type="ECO:0000256" key="11">
    <source>
        <dbReference type="ARBA" id="ARBA00049057"/>
    </source>
</evidence>
<dbReference type="Gene3D" id="3.30.1330.10">
    <property type="entry name" value="PurM-like, N-terminal domain"/>
    <property type="match status" value="1"/>
</dbReference>
<dbReference type="GO" id="GO:0046084">
    <property type="term" value="P:adenine biosynthetic process"/>
    <property type="evidence" value="ECO:0007669"/>
    <property type="project" value="TreeGrafter"/>
</dbReference>
<evidence type="ECO:0000256" key="3">
    <source>
        <dbReference type="ARBA" id="ARBA00013047"/>
    </source>
</evidence>
<comment type="catalytic activity">
    <reaction evidence="11">
        <text>2-formamido-N(1)-(5-O-phospho-beta-D-ribosyl)acetamidine + ATP = 5-amino-1-(5-phospho-beta-D-ribosyl)imidazole + ADP + phosphate + H(+)</text>
        <dbReference type="Rhea" id="RHEA:23032"/>
        <dbReference type="ChEBI" id="CHEBI:15378"/>
        <dbReference type="ChEBI" id="CHEBI:30616"/>
        <dbReference type="ChEBI" id="CHEBI:43474"/>
        <dbReference type="ChEBI" id="CHEBI:137981"/>
        <dbReference type="ChEBI" id="CHEBI:147287"/>
        <dbReference type="ChEBI" id="CHEBI:456216"/>
        <dbReference type="EC" id="6.3.3.1"/>
    </reaction>
</comment>
<accession>A0A0G0NDM4</accession>
<evidence type="ECO:0000256" key="1">
    <source>
        <dbReference type="ARBA" id="ARBA00004686"/>
    </source>
</evidence>
<dbReference type="Pfam" id="PF00586">
    <property type="entry name" value="AIRS"/>
    <property type="match status" value="1"/>
</dbReference>
<dbReference type="PANTHER" id="PTHR10520">
    <property type="entry name" value="TRIFUNCTIONAL PURINE BIOSYNTHETIC PROTEIN ADENOSINE-3-RELATED"/>
    <property type="match status" value="1"/>
</dbReference>